<keyword evidence="1" id="KW-0472">Membrane</keyword>
<dbReference type="EMBL" id="RAHJ01000021">
    <property type="protein sequence ID" value="RJX66038.1"/>
    <property type="molecule type" value="Genomic_DNA"/>
</dbReference>
<feature type="transmembrane region" description="Helical" evidence="1">
    <location>
        <begin position="50"/>
        <end position="68"/>
    </location>
</feature>
<name>A0A419QZ04_9SPHN</name>
<dbReference type="Proteomes" id="UP000284322">
    <property type="component" value="Unassembled WGS sequence"/>
</dbReference>
<reference evidence="2 3" key="1">
    <citation type="submission" date="2018-09" db="EMBL/GenBank/DDBJ databases">
        <title>Altererythrobacter sp.Ery1 and Ery12, the genome sequencing of novel strains in genus Alterythrobacter.</title>
        <authorList>
            <person name="Cheng H."/>
            <person name="Wu Y.-H."/>
            <person name="Fang C."/>
            <person name="Xu X.-W."/>
        </authorList>
    </citation>
    <scope>NUCLEOTIDE SEQUENCE [LARGE SCALE GENOMIC DNA]</scope>
    <source>
        <strain evidence="2 3">Ery12</strain>
    </source>
</reference>
<keyword evidence="1" id="KW-0812">Transmembrane</keyword>
<gene>
    <name evidence="2" type="ORF">D6858_13820</name>
</gene>
<dbReference type="AlphaFoldDB" id="A0A419QZ04"/>
<sequence length="69" mass="7968">MMKRRSLVLTSDFARHPFRASLPPHVFRQTESDPVRLNRTESWALTRGDVSTFGATYLACFAMVLVFFM</sequence>
<protein>
    <submittedName>
        <fullName evidence="2">Uncharacterized protein</fullName>
    </submittedName>
</protein>
<keyword evidence="1" id="KW-1133">Transmembrane helix</keyword>
<evidence type="ECO:0000313" key="3">
    <source>
        <dbReference type="Proteomes" id="UP000284322"/>
    </source>
</evidence>
<proteinExistence type="predicted"/>
<accession>A0A419QZ04</accession>
<comment type="caution">
    <text evidence="2">The sequence shown here is derived from an EMBL/GenBank/DDBJ whole genome shotgun (WGS) entry which is preliminary data.</text>
</comment>
<keyword evidence="3" id="KW-1185">Reference proteome</keyword>
<evidence type="ECO:0000313" key="2">
    <source>
        <dbReference type="EMBL" id="RJX66038.1"/>
    </source>
</evidence>
<evidence type="ECO:0000256" key="1">
    <source>
        <dbReference type="SAM" id="Phobius"/>
    </source>
</evidence>
<organism evidence="2 3">
    <name type="scientific">Tsuneonella suprasediminis</name>
    <dbReference type="NCBI Taxonomy" id="2306996"/>
    <lineage>
        <taxon>Bacteria</taxon>
        <taxon>Pseudomonadati</taxon>
        <taxon>Pseudomonadota</taxon>
        <taxon>Alphaproteobacteria</taxon>
        <taxon>Sphingomonadales</taxon>
        <taxon>Erythrobacteraceae</taxon>
        <taxon>Tsuneonella</taxon>
    </lineage>
</organism>
<dbReference type="RefSeq" id="WP_120111762.1">
    <property type="nucleotide sequence ID" value="NZ_RAHJ01000021.1"/>
</dbReference>